<dbReference type="RefSeq" id="WP_013184981.1">
    <property type="nucleotide sequence ID" value="NC_014228.1"/>
</dbReference>
<evidence type="ECO:0000259" key="2">
    <source>
        <dbReference type="SMART" id="SM00382"/>
    </source>
</evidence>
<dbReference type="SMART" id="SM00382">
    <property type="entry name" value="AAA"/>
    <property type="match status" value="1"/>
</dbReference>
<dbReference type="AlphaFoldDB" id="D3V948"/>
<dbReference type="eggNOG" id="COG1401">
    <property type="taxonomic scope" value="Bacteria"/>
</dbReference>
<dbReference type="STRING" id="406817.XNC1_3350"/>
<dbReference type="InterPro" id="IPR003593">
    <property type="entry name" value="AAA+_ATPase"/>
</dbReference>
<sequence>MNSRLLVIKDENHSANPDIGLVIPLAHLNENGSITEIQPKEFPNGGIFVSKNFLSINQSFKTDEIFILNEYFDSEENDWKSTSRLQKHYTLGNKASKIERYLFMPVLDLNLPDSASGFLDYALDLPSNYLFIQNNGYIYGPFKATKQNDNWILSPLVIPSPLQLPTDFVAKIPLNVLNENDALVTINIKGVTKKFIKNLKEISIIQYEQIDYISDVKLISYFTKNHFGKGKNSLLGKSEAQRLSQGIEEYVKKNKAMGNTERLSRIRELLSDFLEKSDYGSEIVNEFLAETRDGRLYLDQYFEKNRDFLLKAKNKELEEQFESKKSVLNNELKVFERSVFTKKEELNIELKNIEIETNKAKKRIEEIKKQSDEDAHQALLEKQKELTEENSKLESDIQEKNRTIKNFMETHKEINDFNTLNKEIDYLVRKRQDLDTQYRDLDNSLKIRESTLESPKLQEKVAELSMLTTILRGEKRKSTIIKNESIKIKQSDINLDKNNRVDYINYLIQSFSSDGGRNFTFDEMTNLVINMSQSFMTILAGPPGTGKTSTAIRLAKHSGLLDDDLTFSGSNFLNVAVGRAWVSGRDILGFYNSLKDLYQPSRTGLYEFLKSNENNEYLKLVLLDEANLSSIEHYWSDFLGMCDPEGANRKIDTGIPTTTERFFSISKNLRFLATINNDSTTEKLSPRLIDRVPIITMEHNFNYKSLPSQILDFNGAINFEKLNSAFNISASEASFTQDEENALDSILDILSSPIARTTSIKVSQRKINAMKRYCHIANEIENMHAAPLDYAINQHVIPLIEGYGSSFKERLIDLEQKLSECNLMISKSSINNIINHGDIYGDSYSFF</sequence>
<feature type="coiled-coil region" evidence="1">
    <location>
        <begin position="343"/>
        <end position="410"/>
    </location>
</feature>
<name>D3V948_XENNA</name>
<dbReference type="eggNOG" id="COG4372">
    <property type="taxonomic scope" value="Bacteria"/>
</dbReference>
<dbReference type="EMBL" id="FN667742">
    <property type="protein sequence ID" value="CBJ91398.1"/>
    <property type="molecule type" value="Genomic_DNA"/>
</dbReference>
<accession>D3V948</accession>
<dbReference type="GeneID" id="24902433"/>
<dbReference type="InterPro" id="IPR027417">
    <property type="entry name" value="P-loop_NTPase"/>
</dbReference>
<protein>
    <recommendedName>
        <fullName evidence="2">AAA+ ATPase domain-containing protein</fullName>
    </recommendedName>
</protein>
<keyword evidence="4" id="KW-1185">Reference proteome</keyword>
<keyword evidence="1" id="KW-0175">Coiled coil</keyword>
<evidence type="ECO:0000256" key="1">
    <source>
        <dbReference type="SAM" id="Coils"/>
    </source>
</evidence>
<evidence type="ECO:0000313" key="4">
    <source>
        <dbReference type="Proteomes" id="UP000008075"/>
    </source>
</evidence>
<gene>
    <name evidence="3" type="ordered locus">XNC1_3350</name>
</gene>
<dbReference type="Gene3D" id="3.40.50.300">
    <property type="entry name" value="P-loop containing nucleotide triphosphate hydrolases"/>
    <property type="match status" value="1"/>
</dbReference>
<feature type="domain" description="AAA+ ATPase" evidence="2">
    <location>
        <begin position="533"/>
        <end position="702"/>
    </location>
</feature>
<reference evidence="3 4" key="1">
    <citation type="journal article" date="2011" name="PLoS ONE">
        <title>The entomopathogenic bacterial endosymbionts xenorhabdus and photorhabdus: convergent lifestyles from divergent genomes.</title>
        <authorList>
            <person name="Chaston J.M."/>
            <person name="Suen G."/>
            <person name="Tucker S.L."/>
            <person name="Andersen A.W."/>
            <person name="Bhasin A."/>
            <person name="Bode E."/>
            <person name="Bode H.B."/>
            <person name="Brachmann A.O."/>
            <person name="Cowles C.E."/>
            <person name="Cowles K.N."/>
            <person name="Darby C."/>
            <person name="de Leon L."/>
            <person name="Drace K."/>
            <person name="Du Z."/>
            <person name="Givaudan A."/>
            <person name="Herbert Tran E.E."/>
            <person name="Jewell K.A."/>
            <person name="Knack J.J."/>
            <person name="Krasomil-Osterfeld K.C."/>
            <person name="Kukor R."/>
            <person name="Lanois A."/>
            <person name="Latreille P."/>
            <person name="Leimgruber N.K."/>
            <person name="Lipke C.M."/>
            <person name="Liu R."/>
            <person name="Lu X."/>
            <person name="Martens E.C."/>
            <person name="Marri P.R."/>
            <person name="Medigue C."/>
            <person name="Menard M.L."/>
            <person name="Miller N.M."/>
            <person name="Morales-Soto N."/>
            <person name="Norton S."/>
            <person name="Ogier J.C."/>
            <person name="Orchard S.S."/>
            <person name="Park D."/>
            <person name="Park Y."/>
            <person name="Qurollo B.A."/>
            <person name="Sugar D.R."/>
            <person name="Richards G.R."/>
            <person name="Rouy Z."/>
            <person name="Slominski B."/>
            <person name="Slominski K."/>
            <person name="Snyder H."/>
            <person name="Tjaden B.C."/>
            <person name="van der Hoeven R."/>
            <person name="Welch R.D."/>
            <person name="Wheeler C."/>
            <person name="Xiang B."/>
            <person name="Barbazuk B."/>
            <person name="Gaudriault S."/>
            <person name="Goodner B."/>
            <person name="Slater S.C."/>
            <person name="Forst S."/>
            <person name="Goldman B.S."/>
            <person name="Goodrich-Blair H."/>
        </authorList>
    </citation>
    <scope>NUCLEOTIDE SEQUENCE [LARGE SCALE GENOMIC DNA]</scope>
    <source>
        <strain evidence="4">ATCC 19061 / DSM 3370 / CCUG 14189 / LMG 1036 / NCIMB 9965 / AN6</strain>
    </source>
</reference>
<dbReference type="HOGENOM" id="CLU_016953_0_0_6"/>
<organism evidence="3 4">
    <name type="scientific">Xenorhabdus nematophila (strain ATCC 19061 / DSM 3370 / CCUG 14189 / LMG 1036 / NCIMB 9965 / AN6)</name>
    <dbReference type="NCBI Taxonomy" id="406817"/>
    <lineage>
        <taxon>Bacteria</taxon>
        <taxon>Pseudomonadati</taxon>
        <taxon>Pseudomonadota</taxon>
        <taxon>Gammaproteobacteria</taxon>
        <taxon>Enterobacterales</taxon>
        <taxon>Morganellaceae</taxon>
        <taxon>Xenorhabdus</taxon>
    </lineage>
</organism>
<evidence type="ECO:0000313" key="3">
    <source>
        <dbReference type="EMBL" id="CBJ91398.1"/>
    </source>
</evidence>
<dbReference type="KEGG" id="xne:XNC1_3350"/>
<dbReference type="Proteomes" id="UP000008075">
    <property type="component" value="Chromosome"/>
</dbReference>
<proteinExistence type="predicted"/>
<dbReference type="SUPFAM" id="SSF52540">
    <property type="entry name" value="P-loop containing nucleoside triphosphate hydrolases"/>
    <property type="match status" value="1"/>
</dbReference>